<dbReference type="Proteomes" id="UP000474296">
    <property type="component" value="Unassembled WGS sequence"/>
</dbReference>
<comment type="caution">
    <text evidence="3">The sequence shown here is derived from an EMBL/GenBank/DDBJ whole genome shotgun (WGS) entry which is preliminary data.</text>
</comment>
<evidence type="ECO:0000313" key="4">
    <source>
        <dbReference type="Proteomes" id="UP000474296"/>
    </source>
</evidence>
<dbReference type="AlphaFoldDB" id="A0A6M0CP55"/>
<reference evidence="3 4" key="1">
    <citation type="submission" date="2020-01" db="EMBL/GenBank/DDBJ databases">
        <title>Spongiivirga citrea KCTC 32990T.</title>
        <authorList>
            <person name="Wang G."/>
        </authorList>
    </citation>
    <scope>NUCLEOTIDE SEQUENCE [LARGE SCALE GENOMIC DNA]</scope>
    <source>
        <strain evidence="3 4">KCTC 32990</strain>
    </source>
</reference>
<proteinExistence type="predicted"/>
<accession>A0A6M0CP55</accession>
<feature type="chain" id="PRO_5026971835" evidence="1">
    <location>
        <begin position="24"/>
        <end position="224"/>
    </location>
</feature>
<keyword evidence="4" id="KW-1185">Reference proteome</keyword>
<gene>
    <name evidence="3" type="ORF">GWK10_08545</name>
</gene>
<evidence type="ECO:0000256" key="1">
    <source>
        <dbReference type="SAM" id="SignalP"/>
    </source>
</evidence>
<organism evidence="3 4">
    <name type="scientific">Spongiivirga citrea</name>
    <dbReference type="NCBI Taxonomy" id="1481457"/>
    <lineage>
        <taxon>Bacteria</taxon>
        <taxon>Pseudomonadati</taxon>
        <taxon>Bacteroidota</taxon>
        <taxon>Flavobacteriia</taxon>
        <taxon>Flavobacteriales</taxon>
        <taxon>Flavobacteriaceae</taxon>
        <taxon>Spongiivirga</taxon>
    </lineage>
</organism>
<name>A0A6M0CP55_9FLAO</name>
<dbReference type="PROSITE" id="PS51257">
    <property type="entry name" value="PROKAR_LIPOPROTEIN"/>
    <property type="match status" value="1"/>
</dbReference>
<feature type="domain" description="DUF4253" evidence="2">
    <location>
        <begin position="121"/>
        <end position="224"/>
    </location>
</feature>
<dbReference type="InterPro" id="IPR025349">
    <property type="entry name" value="DUF4253"/>
</dbReference>
<sequence>MKTLNWLLLIIVFLSCGPSPSNFSESELSLLKNLQFEQGVLSNLKQDIHTEFTQFEISDPGYIIRSDGEKEKTGVEKKNGISFKVPEKQSDKVILNHKDYLKQNGYLIFLSESGYESPSIISIIKAEDKFDILRIQKTDGINFDLENDDIIKRLKIWDETYGIEILGADYDWVDFIFIKDIKNPSEFAQEVYDFCPDSVDQGVGEITILEQILQQEKRLFLWWD</sequence>
<evidence type="ECO:0000259" key="2">
    <source>
        <dbReference type="Pfam" id="PF14062"/>
    </source>
</evidence>
<feature type="signal peptide" evidence="1">
    <location>
        <begin position="1"/>
        <end position="23"/>
    </location>
</feature>
<evidence type="ECO:0000313" key="3">
    <source>
        <dbReference type="EMBL" id="NER17257.1"/>
    </source>
</evidence>
<dbReference type="RefSeq" id="WP_164031566.1">
    <property type="nucleotide sequence ID" value="NZ_JAABOQ010000003.1"/>
</dbReference>
<keyword evidence="1" id="KW-0732">Signal</keyword>
<protein>
    <submittedName>
        <fullName evidence="3">DUF4253 domain-containing protein</fullName>
    </submittedName>
</protein>
<dbReference type="Pfam" id="PF14062">
    <property type="entry name" value="DUF4253"/>
    <property type="match status" value="1"/>
</dbReference>
<dbReference type="EMBL" id="JAABOQ010000003">
    <property type="protein sequence ID" value="NER17257.1"/>
    <property type="molecule type" value="Genomic_DNA"/>
</dbReference>